<gene>
    <name evidence="8" type="ORF">THAOC_07793</name>
</gene>
<proteinExistence type="predicted"/>
<evidence type="ECO:0000256" key="6">
    <source>
        <dbReference type="ARBA" id="ARBA00023136"/>
    </source>
</evidence>
<dbReference type="GO" id="GO:0005886">
    <property type="term" value="C:plasma membrane"/>
    <property type="evidence" value="ECO:0007669"/>
    <property type="project" value="UniProtKB-SubCell"/>
</dbReference>
<evidence type="ECO:0000313" key="9">
    <source>
        <dbReference type="Proteomes" id="UP000266841"/>
    </source>
</evidence>
<feature type="transmembrane region" description="Helical" evidence="7">
    <location>
        <begin position="506"/>
        <end position="527"/>
    </location>
</feature>
<dbReference type="OMA" id="IYGATED"/>
<dbReference type="InterPro" id="IPR050171">
    <property type="entry name" value="MFS_Transporters"/>
</dbReference>
<dbReference type="PANTHER" id="PTHR23517:SF3">
    <property type="entry name" value="INTEGRAL MEMBRANE TRANSPORT PROTEIN"/>
    <property type="match status" value="1"/>
</dbReference>
<keyword evidence="3" id="KW-1003">Cell membrane</keyword>
<feature type="transmembrane region" description="Helical" evidence="7">
    <location>
        <begin position="171"/>
        <end position="195"/>
    </location>
</feature>
<evidence type="ECO:0000256" key="2">
    <source>
        <dbReference type="ARBA" id="ARBA00022448"/>
    </source>
</evidence>
<evidence type="ECO:0000256" key="7">
    <source>
        <dbReference type="SAM" id="Phobius"/>
    </source>
</evidence>
<feature type="transmembrane region" description="Helical" evidence="7">
    <location>
        <begin position="374"/>
        <end position="399"/>
    </location>
</feature>
<comment type="caution">
    <text evidence="8">The sequence shown here is derived from an EMBL/GenBank/DDBJ whole genome shotgun (WGS) entry which is preliminary data.</text>
</comment>
<dbReference type="EMBL" id="AGNL01008011">
    <property type="protein sequence ID" value="EJK70820.1"/>
    <property type="molecule type" value="Genomic_DNA"/>
</dbReference>
<feature type="transmembrane region" description="Helical" evidence="7">
    <location>
        <begin position="207"/>
        <end position="227"/>
    </location>
</feature>
<keyword evidence="5 7" id="KW-1133">Transmembrane helix</keyword>
<dbReference type="OrthoDB" id="566532at2759"/>
<evidence type="ECO:0000256" key="4">
    <source>
        <dbReference type="ARBA" id="ARBA00022692"/>
    </source>
</evidence>
<dbReference type="PANTHER" id="PTHR23517">
    <property type="entry name" value="RESISTANCE PROTEIN MDTM, PUTATIVE-RELATED-RELATED"/>
    <property type="match status" value="1"/>
</dbReference>
<dbReference type="eggNOG" id="ENOG502R8XF">
    <property type="taxonomic scope" value="Eukaryota"/>
</dbReference>
<dbReference type="Proteomes" id="UP000266841">
    <property type="component" value="Unassembled WGS sequence"/>
</dbReference>
<organism evidence="8 9">
    <name type="scientific">Thalassiosira oceanica</name>
    <name type="common">Marine diatom</name>
    <dbReference type="NCBI Taxonomy" id="159749"/>
    <lineage>
        <taxon>Eukaryota</taxon>
        <taxon>Sar</taxon>
        <taxon>Stramenopiles</taxon>
        <taxon>Ochrophyta</taxon>
        <taxon>Bacillariophyta</taxon>
        <taxon>Coscinodiscophyceae</taxon>
        <taxon>Thalassiosirophycidae</taxon>
        <taxon>Thalassiosirales</taxon>
        <taxon>Thalassiosiraceae</taxon>
        <taxon>Thalassiosira</taxon>
    </lineage>
</organism>
<evidence type="ECO:0000256" key="5">
    <source>
        <dbReference type="ARBA" id="ARBA00022989"/>
    </source>
</evidence>
<protein>
    <submittedName>
        <fullName evidence="8">Uncharacterized protein</fullName>
    </submittedName>
</protein>
<reference evidence="8 9" key="1">
    <citation type="journal article" date="2012" name="Genome Biol.">
        <title>Genome and low-iron response of an oceanic diatom adapted to chronic iron limitation.</title>
        <authorList>
            <person name="Lommer M."/>
            <person name="Specht M."/>
            <person name="Roy A.S."/>
            <person name="Kraemer L."/>
            <person name="Andreson R."/>
            <person name="Gutowska M.A."/>
            <person name="Wolf J."/>
            <person name="Bergner S.V."/>
            <person name="Schilhabel M.B."/>
            <person name="Klostermeier U.C."/>
            <person name="Beiko R.G."/>
            <person name="Rosenstiel P."/>
            <person name="Hippler M."/>
            <person name="Laroche J."/>
        </authorList>
    </citation>
    <scope>NUCLEOTIDE SEQUENCE [LARGE SCALE GENOMIC DNA]</scope>
    <source>
        <strain evidence="8 9">CCMP1005</strain>
    </source>
</reference>
<evidence type="ECO:0000256" key="3">
    <source>
        <dbReference type="ARBA" id="ARBA00022475"/>
    </source>
</evidence>
<comment type="subcellular location">
    <subcellularLocation>
        <location evidence="1">Cell membrane</location>
        <topology evidence="1">Multi-pass membrane protein</topology>
    </subcellularLocation>
</comment>
<dbReference type="InterPro" id="IPR036259">
    <property type="entry name" value="MFS_trans_sf"/>
</dbReference>
<dbReference type="SUPFAM" id="SSF103473">
    <property type="entry name" value="MFS general substrate transporter"/>
    <property type="match status" value="1"/>
</dbReference>
<evidence type="ECO:0000313" key="8">
    <source>
        <dbReference type="EMBL" id="EJK70820.1"/>
    </source>
</evidence>
<accession>K0SZG0</accession>
<dbReference type="AlphaFoldDB" id="K0SZG0"/>
<dbReference type="Gene3D" id="1.20.1250.20">
    <property type="entry name" value="MFS general substrate transporter like domains"/>
    <property type="match status" value="1"/>
</dbReference>
<keyword evidence="4 7" id="KW-0812">Transmembrane</keyword>
<keyword evidence="2" id="KW-0813">Transport</keyword>
<keyword evidence="6 7" id="KW-0472">Membrane</keyword>
<feature type="transmembrane region" description="Helical" evidence="7">
    <location>
        <begin position="251"/>
        <end position="273"/>
    </location>
</feature>
<keyword evidence="9" id="KW-1185">Reference proteome</keyword>
<evidence type="ECO:0000256" key="1">
    <source>
        <dbReference type="ARBA" id="ARBA00004651"/>
    </source>
</evidence>
<name>K0SZG0_THAOC</name>
<sequence length="586" mass="64254">MPAPSARGLFPWDETQKRSEGKIVSTLTTVNACQNPAAAASGSEAARVASSVGKSKRGGDRVDRVLRETIRGKGLGRDEQEGFTTAGWTSQLLQFTLFFATETTAKHIRGVDAKNAKISADSGSHHELDIAFGLVGSIMVDIYGVRWISLTAMTVSIVGRTLLAFGRSKGALYSALFFFSPCGDALLSVGLYKVALKKLSTPLTRPLAFALSYASYNLAGAIADLLVDKMRKFEDVNVDSSPLLSGVYTPLRQFVVVTWVVVLVTWMIVYCFLFDWTVIDTTDPDGGDEVANRNLSEGLQEDGESQTCKPMIKAHVLRRIFHEQFQSMQTEEGNDNGGASRPLPTYQMTKTKLITRETGQSGLKQFLGQMMPGLWLMAISPIFVGLYPTVFGSCLWQVVMTVGECLWSPRQLSWVASLAPNGLEGLFSIMGPLADVIMGSLNEVYNPNCLDCRDQYGHFCEVLTEDGQCSTVQENCEGFTLDANMKCPSTCLECPTYVPTNPSTCWYLLTVIGIATPLCVWLLLPFLRGGYSRDESFYGTLTCSIRRVFGICGASDENMRKGSKMYGQVESFESESGIKRDMLELT</sequence>